<reference evidence="1" key="1">
    <citation type="journal article" date="2011" name="Proc. Natl. Acad. Sci. U.S.A.">
        <title>The genome of the fire ant Solenopsis invicta.</title>
        <authorList>
            <person name="Wurm Y."/>
            <person name="Wang J."/>
            <person name="Riba-Grognuz O."/>
            <person name="Corona M."/>
            <person name="Nygaard S."/>
            <person name="Hunt B.G."/>
            <person name="Ingram K.K."/>
            <person name="Falquet L."/>
            <person name="Nipitwattanaphon M."/>
            <person name="Gotzek D."/>
            <person name="Dijkstra M.B."/>
            <person name="Oettler J."/>
            <person name="Comtesse F."/>
            <person name="Shih C.J."/>
            <person name="Wu W.J."/>
            <person name="Yang C.C."/>
            <person name="Thomas J."/>
            <person name="Beaudoing E."/>
            <person name="Pradervand S."/>
            <person name="Flegel V."/>
            <person name="Cook E.D."/>
            <person name="Fabbretti R."/>
            <person name="Stockinger H."/>
            <person name="Long L."/>
            <person name="Farmerie W.G."/>
            <person name="Oakey J."/>
            <person name="Boomsma J.J."/>
            <person name="Pamilo P."/>
            <person name="Yi S.V."/>
            <person name="Heinze J."/>
            <person name="Goodisman M.A."/>
            <person name="Farinelli L."/>
            <person name="Harshman K."/>
            <person name="Hulo N."/>
            <person name="Cerutti L."/>
            <person name="Xenarios I."/>
            <person name="Shoemaker D."/>
            <person name="Keller L."/>
        </authorList>
    </citation>
    <scope>NUCLEOTIDE SEQUENCE [LARGE SCALE GENOMIC DNA]</scope>
</reference>
<organism>
    <name type="scientific">Solenopsis invicta</name>
    <name type="common">Red imported fire ant</name>
    <name type="synonym">Solenopsis wagneri</name>
    <dbReference type="NCBI Taxonomy" id="13686"/>
    <lineage>
        <taxon>Eukaryota</taxon>
        <taxon>Metazoa</taxon>
        <taxon>Ecdysozoa</taxon>
        <taxon>Arthropoda</taxon>
        <taxon>Hexapoda</taxon>
        <taxon>Insecta</taxon>
        <taxon>Pterygota</taxon>
        <taxon>Neoptera</taxon>
        <taxon>Endopterygota</taxon>
        <taxon>Hymenoptera</taxon>
        <taxon>Apocrita</taxon>
        <taxon>Aculeata</taxon>
        <taxon>Formicoidea</taxon>
        <taxon>Formicidae</taxon>
        <taxon>Myrmicinae</taxon>
        <taxon>Solenopsis</taxon>
    </lineage>
</organism>
<protein>
    <submittedName>
        <fullName evidence="1">Uncharacterized protein</fullName>
    </submittedName>
</protein>
<evidence type="ECO:0000313" key="1">
    <source>
        <dbReference type="EMBL" id="EFZ16167.1"/>
    </source>
</evidence>
<feature type="non-terminal residue" evidence="1">
    <location>
        <position position="193"/>
    </location>
</feature>
<feature type="non-terminal residue" evidence="1">
    <location>
        <position position="1"/>
    </location>
</feature>
<name>E9ITD6_SOLIN</name>
<gene>
    <name evidence="1" type="ORF">SINV_11896</name>
</gene>
<sequence length="193" mass="22401">ILDYEDIENSGNNNNNNDIIEEDEVAINEIEANEWSRWGNKFNSQVDQILNEVGDRDNAHYFPTLAKRLLQDIAIFPVWSNVCRDNFDYGRVPASSANVEEKFNKIKNCVLKNYSVPMRAHAFLKIYLDYLREKIKIVDAERQNNLITLTNSANIKEYDDMEKIKNENTLQIINVSLQKDQPKSCLAWNNGDI</sequence>
<dbReference type="AlphaFoldDB" id="E9ITD6"/>
<dbReference type="HOGENOM" id="CLU_1559199_0_0_1"/>
<proteinExistence type="predicted"/>
<dbReference type="OMA" id="IPCANSK"/>
<dbReference type="EMBL" id="GL765529">
    <property type="protein sequence ID" value="EFZ16167.1"/>
    <property type="molecule type" value="Genomic_DNA"/>
</dbReference>
<accession>E9ITD6</accession>